<protein>
    <submittedName>
        <fullName evidence="1">Uncharacterized protein</fullName>
    </submittedName>
</protein>
<comment type="caution">
    <text evidence="1">The sequence shown here is derived from an EMBL/GenBank/DDBJ whole genome shotgun (WGS) entry which is preliminary data.</text>
</comment>
<sequence length="117" mass="13518">MKQFKQVGRVEKFPELCAIADAIFTKKMHFQLPDGTRLRTKLFKGTLFAVDYNGVRYVEQNPRTNSAYALRAREHGARIFWVIRTHKKCIDAAGVKQYVPCEEEWLGYVEDGGVYLS</sequence>
<gene>
    <name evidence="1" type="ORF">LCGC14_1422510</name>
</gene>
<evidence type="ECO:0000313" key="1">
    <source>
        <dbReference type="EMBL" id="KKM72236.1"/>
    </source>
</evidence>
<name>A0A0F9KC19_9ZZZZ</name>
<dbReference type="EMBL" id="LAZR01009508">
    <property type="protein sequence ID" value="KKM72236.1"/>
    <property type="molecule type" value="Genomic_DNA"/>
</dbReference>
<accession>A0A0F9KC19</accession>
<proteinExistence type="predicted"/>
<organism evidence="1">
    <name type="scientific">marine sediment metagenome</name>
    <dbReference type="NCBI Taxonomy" id="412755"/>
    <lineage>
        <taxon>unclassified sequences</taxon>
        <taxon>metagenomes</taxon>
        <taxon>ecological metagenomes</taxon>
    </lineage>
</organism>
<reference evidence="1" key="1">
    <citation type="journal article" date="2015" name="Nature">
        <title>Complex archaea that bridge the gap between prokaryotes and eukaryotes.</title>
        <authorList>
            <person name="Spang A."/>
            <person name="Saw J.H."/>
            <person name="Jorgensen S.L."/>
            <person name="Zaremba-Niedzwiedzka K."/>
            <person name="Martijn J."/>
            <person name="Lind A.E."/>
            <person name="van Eijk R."/>
            <person name="Schleper C."/>
            <person name="Guy L."/>
            <person name="Ettema T.J."/>
        </authorList>
    </citation>
    <scope>NUCLEOTIDE SEQUENCE</scope>
</reference>
<dbReference type="AlphaFoldDB" id="A0A0F9KC19"/>